<keyword evidence="4" id="KW-1185">Reference proteome</keyword>
<evidence type="ECO:0000256" key="1">
    <source>
        <dbReference type="SAM" id="MobiDB-lite"/>
    </source>
</evidence>
<accession>A0A0D2VRN2</accession>
<evidence type="ECO:0000259" key="2">
    <source>
        <dbReference type="Pfam" id="PF13358"/>
    </source>
</evidence>
<dbReference type="Proteomes" id="UP000008743">
    <property type="component" value="Unassembled WGS sequence"/>
</dbReference>
<dbReference type="PANTHER" id="PTHR46564:SF1">
    <property type="entry name" value="TRANSPOSASE"/>
    <property type="match status" value="1"/>
</dbReference>
<dbReference type="PhylomeDB" id="A0A0D2VRN2"/>
<evidence type="ECO:0000313" key="3">
    <source>
        <dbReference type="EMBL" id="KJE93547.1"/>
    </source>
</evidence>
<dbReference type="OrthoDB" id="2428500at2759"/>
<dbReference type="SUPFAM" id="SSF46689">
    <property type="entry name" value="Homeodomain-like"/>
    <property type="match status" value="1"/>
</dbReference>
<sequence length="511" mass="57256">MSDSENSVPHASSSSPLKHRRHLTNQERETICKMIADLGRPPKQVANELGIPPSTVYAVYDAFRRRGDSDAIKSLPPNNSVLQDNHLAFLKHKLDDDVNLTNKQLNDHLEKEFGFRVHESTIGKAIKRAGYSFKRVYEQVKLKNSDRIKDQRKEFAETFMQHAPPIHRIFYVDESGFNANQHRLRGRAPKGQRAIKQVKTIRAPNFTLIAAIGMQGLVLKDVRMGGVKGTVFKDAMGKLFDHLEQEGFVDDEAVGVDPKDLPEQPIEPDVPPANMIEEDDAEDAASDIDADNDAESQEPAAQSSSSAAAAPASSSAAPTLATSASQLQAHHSHQVENVHDNQQGAAAARAPVRGRKRRHQDDDDDDDDEYYPTQAEFQQDQAEEGNDNSEYIVQSEEHPGVSFPQNKRYKAWIVLDNCRIHKTEQVREFFAERGYCMVFLPAYSSFLNPIEYVFNTVKADFKKHSLETGESVSQRIRQATAAVTPEGCQNTINHINLTYVTPCLQREEVTE</sequence>
<protein>
    <recommendedName>
        <fullName evidence="2">Tc1-like transposase DDE domain-containing protein</fullName>
    </recommendedName>
</protein>
<dbReference type="GO" id="GO:0003676">
    <property type="term" value="F:nucleic acid binding"/>
    <property type="evidence" value="ECO:0007669"/>
    <property type="project" value="InterPro"/>
</dbReference>
<organism evidence="3 4">
    <name type="scientific">Capsaspora owczarzaki (strain ATCC 30864)</name>
    <dbReference type="NCBI Taxonomy" id="595528"/>
    <lineage>
        <taxon>Eukaryota</taxon>
        <taxon>Filasterea</taxon>
        <taxon>Capsaspora</taxon>
    </lineage>
</organism>
<feature type="compositionally biased region" description="Polar residues" evidence="1">
    <location>
        <begin position="1"/>
        <end position="16"/>
    </location>
</feature>
<reference evidence="4" key="1">
    <citation type="submission" date="2011-02" db="EMBL/GenBank/DDBJ databases">
        <title>The Genome Sequence of Capsaspora owczarzaki ATCC 30864.</title>
        <authorList>
            <person name="Russ C."/>
            <person name="Cuomo C."/>
            <person name="Burger G."/>
            <person name="Gray M.W."/>
            <person name="Holland P.W.H."/>
            <person name="King N."/>
            <person name="Lang F.B.F."/>
            <person name="Roger A.J."/>
            <person name="Ruiz-Trillo I."/>
            <person name="Young S.K."/>
            <person name="Zeng Q."/>
            <person name="Gargeya S."/>
            <person name="Alvarado L."/>
            <person name="Berlin A."/>
            <person name="Chapman S.B."/>
            <person name="Chen Z."/>
            <person name="Freedman E."/>
            <person name="Gellesch M."/>
            <person name="Goldberg J."/>
            <person name="Griggs A."/>
            <person name="Gujja S."/>
            <person name="Heilman E."/>
            <person name="Heiman D."/>
            <person name="Howarth C."/>
            <person name="Mehta T."/>
            <person name="Neiman D."/>
            <person name="Pearson M."/>
            <person name="Roberts A."/>
            <person name="Saif S."/>
            <person name="Shea T."/>
            <person name="Shenoy N."/>
            <person name="Sisk P."/>
            <person name="Stolte C."/>
            <person name="Sykes S."/>
            <person name="White J."/>
            <person name="Yandava C."/>
            <person name="Haas B."/>
            <person name="Nusbaum C."/>
            <person name="Birren B."/>
        </authorList>
    </citation>
    <scope>NUCLEOTIDE SEQUENCE</scope>
    <source>
        <strain evidence="4">ATCC 30864</strain>
    </source>
</reference>
<feature type="compositionally biased region" description="Acidic residues" evidence="1">
    <location>
        <begin position="276"/>
        <end position="296"/>
    </location>
</feature>
<feature type="domain" description="Tc1-like transposase DDE" evidence="2">
    <location>
        <begin position="406"/>
        <end position="470"/>
    </location>
</feature>
<feature type="region of interest" description="Disordered" evidence="1">
    <location>
        <begin position="1"/>
        <end position="22"/>
    </location>
</feature>
<dbReference type="InterPro" id="IPR009057">
    <property type="entry name" value="Homeodomain-like_sf"/>
</dbReference>
<dbReference type="AlphaFoldDB" id="A0A0D2VRN2"/>
<dbReference type="InterPro" id="IPR038717">
    <property type="entry name" value="Tc1-like_DDE_dom"/>
</dbReference>
<feature type="compositionally biased region" description="Low complexity" evidence="1">
    <location>
        <begin position="297"/>
        <end position="327"/>
    </location>
</feature>
<evidence type="ECO:0000313" key="4">
    <source>
        <dbReference type="Proteomes" id="UP000008743"/>
    </source>
</evidence>
<proteinExistence type="predicted"/>
<dbReference type="PANTHER" id="PTHR46564">
    <property type="entry name" value="TRANSPOSASE"/>
    <property type="match status" value="1"/>
</dbReference>
<dbReference type="STRING" id="595528.A0A0D2VRN2"/>
<name>A0A0D2VRN2_CAPO3</name>
<dbReference type="Gene3D" id="1.10.10.60">
    <property type="entry name" value="Homeodomain-like"/>
    <property type="match status" value="1"/>
</dbReference>
<feature type="region of interest" description="Disordered" evidence="1">
    <location>
        <begin position="254"/>
        <end position="370"/>
    </location>
</feature>
<dbReference type="Pfam" id="PF13358">
    <property type="entry name" value="DDE_3"/>
    <property type="match status" value="1"/>
</dbReference>
<gene>
    <name evidence="3" type="ORF">CAOG_009762</name>
</gene>
<dbReference type="Gene3D" id="3.30.420.10">
    <property type="entry name" value="Ribonuclease H-like superfamily/Ribonuclease H"/>
    <property type="match status" value="1"/>
</dbReference>
<dbReference type="EMBL" id="KE346365">
    <property type="protein sequence ID" value="KJE93547.1"/>
    <property type="molecule type" value="Genomic_DNA"/>
</dbReference>
<dbReference type="InterPro" id="IPR036397">
    <property type="entry name" value="RNaseH_sf"/>
</dbReference>
<dbReference type="InParanoid" id="A0A0D2VRN2"/>